<evidence type="ECO:0008006" key="4">
    <source>
        <dbReference type="Google" id="ProtNLM"/>
    </source>
</evidence>
<comment type="caution">
    <text evidence="2">The sequence shown here is derived from an EMBL/GenBank/DDBJ whole genome shotgun (WGS) entry which is preliminary data.</text>
</comment>
<dbReference type="Proteomes" id="UP001273531">
    <property type="component" value="Unassembled WGS sequence"/>
</dbReference>
<evidence type="ECO:0000256" key="1">
    <source>
        <dbReference type="SAM" id="SignalP"/>
    </source>
</evidence>
<sequence length="212" mass="23397">MYIIVLADAAFRTLIRAIPLAILALCSASPATAQSVEPAYTEACFYSDQTGSFEMAKDCATTDIEHPQIAPHIVESLHYDQGLAQVSISRSGIYYRHRDGRMAQMFVFDNGPDPFSQGRARARIDGRLAYVDRRLRVRIRTGYDWGEPFENGRAAVCIGCAITPVDAGEHHVVTGGRWGVIDCHGRELVPLRYTTAELAARRPAKSARGCPR</sequence>
<keyword evidence="3" id="KW-1185">Reference proteome</keyword>
<dbReference type="InterPro" id="IPR032774">
    <property type="entry name" value="WG_beta_rep"/>
</dbReference>
<dbReference type="EMBL" id="JAWJEJ010000001">
    <property type="protein sequence ID" value="MDV3456485.1"/>
    <property type="molecule type" value="Genomic_DNA"/>
</dbReference>
<reference evidence="2 3" key="1">
    <citation type="submission" date="2023-10" db="EMBL/GenBank/DDBJ databases">
        <title>Sphingomonas sp. HF-S4 16S ribosomal RNA gene Genome sequencing and assembly.</title>
        <authorList>
            <person name="Lee H."/>
        </authorList>
    </citation>
    <scope>NUCLEOTIDE SEQUENCE [LARGE SCALE GENOMIC DNA]</scope>
    <source>
        <strain evidence="2 3">HF-S4</strain>
    </source>
</reference>
<protein>
    <recommendedName>
        <fullName evidence="4">WG repeat-containing protein</fullName>
    </recommendedName>
</protein>
<dbReference type="Pfam" id="PF14903">
    <property type="entry name" value="WG_beta_rep"/>
    <property type="match status" value="1"/>
</dbReference>
<keyword evidence="1" id="KW-0732">Signal</keyword>
<evidence type="ECO:0000313" key="2">
    <source>
        <dbReference type="EMBL" id="MDV3456485.1"/>
    </source>
</evidence>
<feature type="chain" id="PRO_5046550976" description="WG repeat-containing protein" evidence="1">
    <location>
        <begin position="34"/>
        <end position="212"/>
    </location>
</feature>
<accession>A0ABU3Y575</accession>
<evidence type="ECO:0000313" key="3">
    <source>
        <dbReference type="Proteomes" id="UP001273531"/>
    </source>
</evidence>
<organism evidence="2 3">
    <name type="scientific">Sphingomonas agrestis</name>
    <dbReference type="NCBI Taxonomy" id="3080540"/>
    <lineage>
        <taxon>Bacteria</taxon>
        <taxon>Pseudomonadati</taxon>
        <taxon>Pseudomonadota</taxon>
        <taxon>Alphaproteobacteria</taxon>
        <taxon>Sphingomonadales</taxon>
        <taxon>Sphingomonadaceae</taxon>
        <taxon>Sphingomonas</taxon>
    </lineage>
</organism>
<gene>
    <name evidence="2" type="ORF">RZN05_05775</name>
</gene>
<dbReference type="RefSeq" id="WP_317225666.1">
    <property type="nucleotide sequence ID" value="NZ_JAWJEJ010000001.1"/>
</dbReference>
<feature type="signal peptide" evidence="1">
    <location>
        <begin position="1"/>
        <end position="33"/>
    </location>
</feature>
<proteinExistence type="predicted"/>
<name>A0ABU3Y575_9SPHN</name>